<dbReference type="HOGENOM" id="CLU_018478_0_2_7"/>
<evidence type="ECO:0000256" key="4">
    <source>
        <dbReference type="ARBA" id="ARBA00023002"/>
    </source>
</evidence>
<comment type="cofactor">
    <cofactor evidence="1">
        <name>pyrroloquinoline quinone</name>
        <dbReference type="ChEBI" id="CHEBI:58442"/>
    </cofactor>
</comment>
<feature type="domain" description="Pyrrolo-quinoline quinone repeat" evidence="6">
    <location>
        <begin position="457"/>
        <end position="526"/>
    </location>
</feature>
<evidence type="ECO:0000259" key="6">
    <source>
        <dbReference type="Pfam" id="PF01011"/>
    </source>
</evidence>
<evidence type="ECO:0000256" key="5">
    <source>
        <dbReference type="SAM" id="SignalP"/>
    </source>
</evidence>
<comment type="similarity">
    <text evidence="2">Belongs to the bacterial PQQ dehydrogenase family.</text>
</comment>
<dbReference type="PANTHER" id="PTHR32303">
    <property type="entry name" value="QUINOPROTEIN ALCOHOL DEHYDROGENASE (CYTOCHROME C)"/>
    <property type="match status" value="1"/>
</dbReference>
<protein>
    <submittedName>
        <fullName evidence="7">Alcohol dehydrogenase</fullName>
    </submittedName>
</protein>
<feature type="chain" id="PRO_5004844590" evidence="5">
    <location>
        <begin position="27"/>
        <end position="563"/>
    </location>
</feature>
<evidence type="ECO:0000256" key="1">
    <source>
        <dbReference type="ARBA" id="ARBA00001931"/>
    </source>
</evidence>
<sequence>MARFRRGLLAVALCTAVAFSAGLSFAASGDEWTIYGGDYSNTRYSSLNQITKDNVKDLKVVWMHSLGSTESQENTPLVVDGKMYVATSAGPAYVFALDAKTGEMLWSHQPEMPDDYHSIVCCGHANRGLSYANGRLFMGRLDGVLVALDANTGEELWQTVVQPYKEGFSLTSAPLLVKDLVITGLSGGEYGVRGSLQAYKQDTGEMVWRTYTTPGPGEPGNDSWKGESWKTGGATPWYVGSYDPELNLIYYGTSNAAPWGGHTRGNDSTDIGQYTNLYTASQLAFNPDTGKIVWHYQMTPSDVWDYDGVNEPVLVDLTINGAKVPALLKADRNGFFYVLNRTNGDLISAEPYVTVNWASRVDLETGRPVENPKYRPQLDKWAKGVCPNLIGGKNWPPMSYSPQTNLVYIPTFDMCMDLVSREQKFVQGTFYLASEFELGVAGPSGSLAEFVAWDPVKQKKAWGIKEELPFLGGALSTAGGLVFYGNPSGKFKAVNAENGEVLWSFKAGSGINQGAVTYMADGKQYIAAISGRLVGPPSFFGEIGEKVIAAAPPGGSLIVFSLP</sequence>
<dbReference type="InterPro" id="IPR002372">
    <property type="entry name" value="PQQ_rpt_dom"/>
</dbReference>
<accession>W4LM55</accession>
<organism evidence="7 8">
    <name type="scientific">Entotheonella factor</name>
    <dbReference type="NCBI Taxonomy" id="1429438"/>
    <lineage>
        <taxon>Bacteria</taxon>
        <taxon>Pseudomonadati</taxon>
        <taxon>Nitrospinota/Tectimicrobiota group</taxon>
        <taxon>Candidatus Tectimicrobiota</taxon>
        <taxon>Candidatus Entotheonellia</taxon>
        <taxon>Candidatus Entotheonellales</taxon>
        <taxon>Candidatus Entotheonellaceae</taxon>
        <taxon>Candidatus Entotheonella</taxon>
    </lineage>
</organism>
<keyword evidence="4" id="KW-0560">Oxidoreductase</keyword>
<keyword evidence="8" id="KW-1185">Reference proteome</keyword>
<dbReference type="EMBL" id="AZHW01000521">
    <property type="protein sequence ID" value="ETW98770.1"/>
    <property type="molecule type" value="Genomic_DNA"/>
</dbReference>
<evidence type="ECO:0000256" key="2">
    <source>
        <dbReference type="ARBA" id="ARBA00008156"/>
    </source>
</evidence>
<dbReference type="GO" id="GO:0016020">
    <property type="term" value="C:membrane"/>
    <property type="evidence" value="ECO:0007669"/>
    <property type="project" value="InterPro"/>
</dbReference>
<dbReference type="GO" id="GO:0005509">
    <property type="term" value="F:calcium ion binding"/>
    <property type="evidence" value="ECO:0007669"/>
    <property type="project" value="InterPro"/>
</dbReference>
<dbReference type="NCBIfam" id="TIGR03075">
    <property type="entry name" value="PQQ_enz_alc_DH"/>
    <property type="match status" value="1"/>
</dbReference>
<gene>
    <name evidence="7" type="ORF">ETSY1_17460</name>
</gene>
<evidence type="ECO:0000313" key="7">
    <source>
        <dbReference type="EMBL" id="ETW98770.1"/>
    </source>
</evidence>
<dbReference type="AlphaFoldDB" id="W4LM55"/>
<dbReference type="PANTHER" id="PTHR32303:SF20">
    <property type="entry name" value="QUINOPROTEIN ETHANOL DEHYDROGENASE"/>
    <property type="match status" value="1"/>
</dbReference>
<dbReference type="GO" id="GO:0016614">
    <property type="term" value="F:oxidoreductase activity, acting on CH-OH group of donors"/>
    <property type="evidence" value="ECO:0007669"/>
    <property type="project" value="InterPro"/>
</dbReference>
<dbReference type="InterPro" id="IPR018391">
    <property type="entry name" value="PQQ_b-propeller_rpt"/>
</dbReference>
<feature type="signal peptide" evidence="5">
    <location>
        <begin position="1"/>
        <end position="26"/>
    </location>
</feature>
<feature type="domain" description="Pyrrolo-quinoline quinone repeat" evidence="6">
    <location>
        <begin position="32"/>
        <end position="347"/>
    </location>
</feature>
<dbReference type="PATRIC" id="fig|1429438.4.peg.3421"/>
<dbReference type="InterPro" id="IPR017512">
    <property type="entry name" value="PQQ_MeOH/EtOH_DH"/>
</dbReference>
<keyword evidence="3" id="KW-0479">Metal-binding</keyword>
<dbReference type="Pfam" id="PF01011">
    <property type="entry name" value="PQQ"/>
    <property type="match status" value="2"/>
</dbReference>
<proteinExistence type="inferred from homology"/>
<evidence type="ECO:0000313" key="8">
    <source>
        <dbReference type="Proteomes" id="UP000019141"/>
    </source>
</evidence>
<dbReference type="SMART" id="SM00564">
    <property type="entry name" value="PQQ"/>
    <property type="match status" value="5"/>
</dbReference>
<comment type="caution">
    <text evidence="7">The sequence shown here is derived from an EMBL/GenBank/DDBJ whole genome shotgun (WGS) entry which is preliminary data.</text>
</comment>
<dbReference type="InterPro" id="IPR011047">
    <property type="entry name" value="Quinoprotein_ADH-like_sf"/>
</dbReference>
<dbReference type="SUPFAM" id="SSF50998">
    <property type="entry name" value="Quinoprotein alcohol dehydrogenase-like"/>
    <property type="match status" value="1"/>
</dbReference>
<name>W4LM55_ENTF1</name>
<evidence type="ECO:0000256" key="3">
    <source>
        <dbReference type="ARBA" id="ARBA00022723"/>
    </source>
</evidence>
<dbReference type="Gene3D" id="2.140.10.10">
    <property type="entry name" value="Quinoprotein alcohol dehydrogenase-like superfamily"/>
    <property type="match status" value="1"/>
</dbReference>
<dbReference type="Proteomes" id="UP000019141">
    <property type="component" value="Unassembled WGS sequence"/>
</dbReference>
<reference evidence="7 8" key="1">
    <citation type="journal article" date="2014" name="Nature">
        <title>An environmental bacterial taxon with a large and distinct metabolic repertoire.</title>
        <authorList>
            <person name="Wilson M.C."/>
            <person name="Mori T."/>
            <person name="Ruckert C."/>
            <person name="Uria A.R."/>
            <person name="Helf M.J."/>
            <person name="Takada K."/>
            <person name="Gernert C."/>
            <person name="Steffens U.A."/>
            <person name="Heycke N."/>
            <person name="Schmitt S."/>
            <person name="Rinke C."/>
            <person name="Helfrich E.J."/>
            <person name="Brachmann A.O."/>
            <person name="Gurgui C."/>
            <person name="Wakimoto T."/>
            <person name="Kracht M."/>
            <person name="Crusemann M."/>
            <person name="Hentschel U."/>
            <person name="Abe I."/>
            <person name="Matsunaga S."/>
            <person name="Kalinowski J."/>
            <person name="Takeyama H."/>
            <person name="Piel J."/>
        </authorList>
    </citation>
    <scope>NUCLEOTIDE SEQUENCE [LARGE SCALE GENOMIC DNA]</scope>
    <source>
        <strain evidence="8">TSY1</strain>
    </source>
</reference>
<keyword evidence="5" id="KW-0732">Signal</keyword>